<evidence type="ECO:0000256" key="5">
    <source>
        <dbReference type="ARBA" id="ARBA00023014"/>
    </source>
</evidence>
<dbReference type="SUPFAM" id="SSF117916">
    <property type="entry name" value="Fe-S cluster assembly (FSCA) domain-like"/>
    <property type="match status" value="1"/>
</dbReference>
<dbReference type="PANTHER" id="PTHR42961">
    <property type="entry name" value="IRON-SULFUR PROTEIN NUBPL"/>
    <property type="match status" value="1"/>
</dbReference>
<dbReference type="InterPro" id="IPR027417">
    <property type="entry name" value="P-loop_NTPase"/>
</dbReference>
<feature type="binding site" evidence="6">
    <location>
        <begin position="122"/>
        <end position="129"/>
    </location>
    <ligand>
        <name>ATP</name>
        <dbReference type="ChEBI" id="CHEBI:30616"/>
    </ligand>
</feature>
<name>A0ABV9ZPX0_9PSEU</name>
<dbReference type="HAMAP" id="MF_02040">
    <property type="entry name" value="Mrp_NBP35"/>
    <property type="match status" value="1"/>
</dbReference>
<evidence type="ECO:0000256" key="6">
    <source>
        <dbReference type="HAMAP-Rule" id="MF_02040"/>
    </source>
</evidence>
<dbReference type="Proteomes" id="UP001596175">
    <property type="component" value="Unassembled WGS sequence"/>
</dbReference>
<dbReference type="PANTHER" id="PTHR42961:SF2">
    <property type="entry name" value="IRON-SULFUR PROTEIN NUBPL"/>
    <property type="match status" value="1"/>
</dbReference>
<evidence type="ECO:0000256" key="2">
    <source>
        <dbReference type="ARBA" id="ARBA00022741"/>
    </source>
</evidence>
<dbReference type="InterPro" id="IPR033756">
    <property type="entry name" value="YlxH/NBP35"/>
</dbReference>
<keyword evidence="4 6" id="KW-0408">Iron</keyword>
<dbReference type="EMBL" id="JBHSKG010000022">
    <property type="protein sequence ID" value="MFC5142320.1"/>
    <property type="molecule type" value="Genomic_DNA"/>
</dbReference>
<protein>
    <recommendedName>
        <fullName evidence="6">Iron-sulfur cluster carrier protein</fullName>
    </recommendedName>
</protein>
<evidence type="ECO:0000313" key="8">
    <source>
        <dbReference type="EMBL" id="MFC5142320.1"/>
    </source>
</evidence>
<dbReference type="InterPro" id="IPR034904">
    <property type="entry name" value="FSCA_dom_sf"/>
</dbReference>
<evidence type="ECO:0000256" key="4">
    <source>
        <dbReference type="ARBA" id="ARBA00023004"/>
    </source>
</evidence>
<proteinExistence type="inferred from homology"/>
<dbReference type="CDD" id="cd02037">
    <property type="entry name" value="Mrp_NBP35"/>
    <property type="match status" value="1"/>
</dbReference>
<sequence>MAAAPSVDAIRSALAGVEDPEIHKPITELGMVKDINVLDHGKVEVAVYLTVAGCPMKDTITQRVTTAVSAVSGVTAVSVELDVMNDEQRRELRKTVRGDSDEPVIPFAQPGSMTRVYAVASGKGGVGKSSVTVNLAAAMADKGLSVGVVDADIYGHSVPRMLGTDEKPTKVDDMIMPPQSHGVKLISIGMFTPGNTPVVWRGPMLHRALQQFLADVFWGDLDILLLDLPPGTGDIAISVAQLIPNAELLVVTTPQQAASEVAERAGAISLQTRQRLAGVIENMSWMDMPDGSRMDLFGSGGGQIVADSLAKSVGGNVPLLGQIPIDTRLREGGDAGMPLVLSEPESSAGAALRAVAEKLSVRSRGLAGMSLNISPAGR</sequence>
<evidence type="ECO:0000313" key="9">
    <source>
        <dbReference type="Proteomes" id="UP001596175"/>
    </source>
</evidence>
<keyword evidence="3 6" id="KW-0067">ATP-binding</keyword>
<keyword evidence="9" id="KW-1185">Reference proteome</keyword>
<comment type="function">
    <text evidence="6">Binds and transfers iron-sulfur (Fe-S) clusters to target apoproteins. Can hydrolyze ATP.</text>
</comment>
<dbReference type="Pfam" id="PF10609">
    <property type="entry name" value="ParA"/>
    <property type="match status" value="1"/>
</dbReference>
<dbReference type="SUPFAM" id="SSF52540">
    <property type="entry name" value="P-loop containing nucleoside triphosphate hydrolases"/>
    <property type="match status" value="1"/>
</dbReference>
<dbReference type="Gene3D" id="3.30.300.130">
    <property type="entry name" value="Fe-S cluster assembly (FSCA)"/>
    <property type="match status" value="1"/>
</dbReference>
<evidence type="ECO:0000256" key="1">
    <source>
        <dbReference type="ARBA" id="ARBA00022723"/>
    </source>
</evidence>
<evidence type="ECO:0000259" key="7">
    <source>
        <dbReference type="Pfam" id="PF01883"/>
    </source>
</evidence>
<feature type="domain" description="MIP18 family-like" evidence="7">
    <location>
        <begin position="8"/>
        <end position="79"/>
    </location>
</feature>
<reference evidence="9" key="1">
    <citation type="journal article" date="2019" name="Int. J. Syst. Evol. Microbiol.">
        <title>The Global Catalogue of Microorganisms (GCM) 10K type strain sequencing project: providing services to taxonomists for standard genome sequencing and annotation.</title>
        <authorList>
            <consortium name="The Broad Institute Genomics Platform"/>
            <consortium name="The Broad Institute Genome Sequencing Center for Infectious Disease"/>
            <person name="Wu L."/>
            <person name="Ma J."/>
        </authorList>
    </citation>
    <scope>NUCLEOTIDE SEQUENCE [LARGE SCALE GENOMIC DNA]</scope>
    <source>
        <strain evidence="9">XZYJ18</strain>
    </source>
</reference>
<dbReference type="InterPro" id="IPR044304">
    <property type="entry name" value="NUBPL-like"/>
</dbReference>
<dbReference type="GO" id="GO:0005524">
    <property type="term" value="F:ATP binding"/>
    <property type="evidence" value="ECO:0007669"/>
    <property type="project" value="UniProtKB-KW"/>
</dbReference>
<keyword evidence="5 6" id="KW-0411">Iron-sulfur</keyword>
<dbReference type="RefSeq" id="WP_378024437.1">
    <property type="nucleotide sequence ID" value="NZ_JBHSKG010000022.1"/>
</dbReference>
<keyword evidence="6" id="KW-0378">Hydrolase</keyword>
<dbReference type="Pfam" id="PF01883">
    <property type="entry name" value="FeS_assembly_P"/>
    <property type="match status" value="1"/>
</dbReference>
<dbReference type="InterPro" id="IPR019591">
    <property type="entry name" value="Mrp/NBP35_ATP-bd"/>
</dbReference>
<comment type="similarity">
    <text evidence="6">Belongs to the Mrp/NBP35 ATP-binding proteins family.</text>
</comment>
<comment type="subunit">
    <text evidence="6">Homodimer.</text>
</comment>
<organism evidence="8 9">
    <name type="scientific">Actinomycetospora rhizophila</name>
    <dbReference type="NCBI Taxonomy" id="1416876"/>
    <lineage>
        <taxon>Bacteria</taxon>
        <taxon>Bacillati</taxon>
        <taxon>Actinomycetota</taxon>
        <taxon>Actinomycetes</taxon>
        <taxon>Pseudonocardiales</taxon>
        <taxon>Pseudonocardiaceae</taxon>
        <taxon>Actinomycetospora</taxon>
    </lineage>
</organism>
<keyword evidence="1 6" id="KW-0479">Metal-binding</keyword>
<evidence type="ECO:0000256" key="3">
    <source>
        <dbReference type="ARBA" id="ARBA00022840"/>
    </source>
</evidence>
<dbReference type="Gene3D" id="3.40.50.300">
    <property type="entry name" value="P-loop containing nucleotide triphosphate hydrolases"/>
    <property type="match status" value="1"/>
</dbReference>
<comment type="caution">
    <text evidence="8">The sequence shown here is derived from an EMBL/GenBank/DDBJ whole genome shotgun (WGS) entry which is preliminary data.</text>
</comment>
<keyword evidence="2 6" id="KW-0547">Nucleotide-binding</keyword>
<gene>
    <name evidence="8" type="ORF">ACFPK1_29120</name>
</gene>
<accession>A0ABV9ZPX0</accession>
<dbReference type="InterPro" id="IPR002744">
    <property type="entry name" value="MIP18-like"/>
</dbReference>